<reference evidence="10" key="2">
    <citation type="submission" date="2020-11" db="EMBL/GenBank/DDBJ databases">
        <authorList>
            <person name="McCartney M.A."/>
            <person name="Auch B."/>
            <person name="Kono T."/>
            <person name="Mallez S."/>
            <person name="Becker A."/>
            <person name="Gohl D.M."/>
            <person name="Silverstein K.A.T."/>
            <person name="Koren S."/>
            <person name="Bechman K.B."/>
            <person name="Herman A."/>
            <person name="Abrahante J.E."/>
            <person name="Garbe J."/>
        </authorList>
    </citation>
    <scope>NUCLEOTIDE SEQUENCE</scope>
    <source>
        <strain evidence="10">Duluth1</strain>
        <tissue evidence="10">Whole animal</tissue>
    </source>
</reference>
<evidence type="ECO:0000256" key="1">
    <source>
        <dbReference type="ARBA" id="ARBA00000068"/>
    </source>
</evidence>
<dbReference type="PANTHER" id="PTHR12697">
    <property type="entry name" value="PBS LYASE HEAT-LIKE PROTEIN"/>
    <property type="match status" value="1"/>
</dbReference>
<dbReference type="InterPro" id="IPR004155">
    <property type="entry name" value="PBS_lyase_HEAT"/>
</dbReference>
<comment type="caution">
    <text evidence="10">The sequence shown here is derived from an EMBL/GenBank/DDBJ whole genome shotgun (WGS) entry which is preliminary data.</text>
</comment>
<feature type="binding site" evidence="9">
    <location>
        <position position="56"/>
    </location>
    <ligand>
        <name>Fe cation</name>
        <dbReference type="ChEBI" id="CHEBI:24875"/>
        <label>1</label>
    </ligand>
</feature>
<comment type="pathway">
    <text evidence="2 9">Protein modification; eIF5A hypusination.</text>
</comment>
<dbReference type="InterPro" id="IPR011989">
    <property type="entry name" value="ARM-like"/>
</dbReference>
<dbReference type="GO" id="GO:0046872">
    <property type="term" value="F:metal ion binding"/>
    <property type="evidence" value="ECO:0007669"/>
    <property type="project" value="UniProtKB-KW"/>
</dbReference>
<accession>A0A9D3YCI5</accession>
<keyword evidence="4" id="KW-0677">Repeat</keyword>
<keyword evidence="3 9" id="KW-0479">Metal-binding</keyword>
<evidence type="ECO:0000256" key="7">
    <source>
        <dbReference type="ARBA" id="ARBA00023033"/>
    </source>
</evidence>
<evidence type="ECO:0000256" key="9">
    <source>
        <dbReference type="HAMAP-Rule" id="MF_03101"/>
    </source>
</evidence>
<dbReference type="InterPro" id="IPR016024">
    <property type="entry name" value="ARM-type_fold"/>
</dbReference>
<reference evidence="10" key="1">
    <citation type="journal article" date="2019" name="bioRxiv">
        <title>The Genome of the Zebra Mussel, Dreissena polymorpha: A Resource for Invasive Species Research.</title>
        <authorList>
            <person name="McCartney M.A."/>
            <person name="Auch B."/>
            <person name="Kono T."/>
            <person name="Mallez S."/>
            <person name="Zhang Y."/>
            <person name="Obille A."/>
            <person name="Becker A."/>
            <person name="Abrahante J.E."/>
            <person name="Garbe J."/>
            <person name="Badalamenti J.P."/>
            <person name="Herman A."/>
            <person name="Mangelson H."/>
            <person name="Liachko I."/>
            <person name="Sullivan S."/>
            <person name="Sone E.D."/>
            <person name="Koren S."/>
            <person name="Silverstein K.A.T."/>
            <person name="Beckman K.B."/>
            <person name="Gohl D.M."/>
        </authorList>
    </citation>
    <scope>NUCLEOTIDE SEQUENCE</scope>
    <source>
        <strain evidence="10">Duluth1</strain>
        <tissue evidence="10">Whole animal</tissue>
    </source>
</reference>
<dbReference type="InterPro" id="IPR027517">
    <property type="entry name" value="Deoxyhypusine_hydroxylase"/>
</dbReference>
<feature type="binding site" evidence="9">
    <location>
        <position position="89"/>
    </location>
    <ligand>
        <name>Fe cation</name>
        <dbReference type="ChEBI" id="CHEBI:24875"/>
        <label>1</label>
    </ligand>
</feature>
<name>A0A9D3YCI5_DREPO</name>
<dbReference type="Proteomes" id="UP000828390">
    <property type="component" value="Unassembled WGS sequence"/>
</dbReference>
<dbReference type="Pfam" id="PF13646">
    <property type="entry name" value="HEAT_2"/>
    <property type="match status" value="2"/>
</dbReference>
<dbReference type="SMART" id="SM00567">
    <property type="entry name" value="EZ_HEAT"/>
    <property type="match status" value="6"/>
</dbReference>
<feature type="binding site" evidence="9">
    <location>
        <position position="88"/>
    </location>
    <ligand>
        <name>Fe cation</name>
        <dbReference type="ChEBI" id="CHEBI:24875"/>
        <label>1</label>
    </ligand>
</feature>
<comment type="catalytic activity">
    <reaction evidence="1 9">
        <text>[eIF5A protein]-deoxyhypusine + AH2 + O2 = [eIF5A protein]-hypusine + A + H2O</text>
        <dbReference type="Rhea" id="RHEA:14101"/>
        <dbReference type="Rhea" id="RHEA-COMP:10144"/>
        <dbReference type="Rhea" id="RHEA-COMP:12592"/>
        <dbReference type="ChEBI" id="CHEBI:13193"/>
        <dbReference type="ChEBI" id="CHEBI:15377"/>
        <dbReference type="ChEBI" id="CHEBI:15379"/>
        <dbReference type="ChEBI" id="CHEBI:17499"/>
        <dbReference type="ChEBI" id="CHEBI:82657"/>
        <dbReference type="ChEBI" id="CHEBI:91175"/>
        <dbReference type="EC" id="1.14.99.29"/>
    </reaction>
</comment>
<organism evidence="10 11">
    <name type="scientific">Dreissena polymorpha</name>
    <name type="common">Zebra mussel</name>
    <name type="synonym">Mytilus polymorpha</name>
    <dbReference type="NCBI Taxonomy" id="45954"/>
    <lineage>
        <taxon>Eukaryota</taxon>
        <taxon>Metazoa</taxon>
        <taxon>Spiralia</taxon>
        <taxon>Lophotrochozoa</taxon>
        <taxon>Mollusca</taxon>
        <taxon>Bivalvia</taxon>
        <taxon>Autobranchia</taxon>
        <taxon>Heteroconchia</taxon>
        <taxon>Euheterodonta</taxon>
        <taxon>Imparidentia</taxon>
        <taxon>Neoheterodontei</taxon>
        <taxon>Myida</taxon>
        <taxon>Dreissenoidea</taxon>
        <taxon>Dreissenidae</taxon>
        <taxon>Dreissena</taxon>
    </lineage>
</organism>
<evidence type="ECO:0000256" key="6">
    <source>
        <dbReference type="ARBA" id="ARBA00023004"/>
    </source>
</evidence>
<feature type="binding site" evidence="9">
    <location>
        <position position="210"/>
    </location>
    <ligand>
        <name>Fe cation</name>
        <dbReference type="ChEBI" id="CHEBI:24875"/>
        <label>2</label>
    </ligand>
</feature>
<evidence type="ECO:0000256" key="8">
    <source>
        <dbReference type="ARBA" id="ARBA00023256"/>
    </source>
</evidence>
<dbReference type="SUPFAM" id="SSF48371">
    <property type="entry name" value="ARM repeat"/>
    <property type="match status" value="1"/>
</dbReference>
<feature type="binding site" evidence="9">
    <location>
        <position position="211"/>
    </location>
    <ligand>
        <name>Fe cation</name>
        <dbReference type="ChEBI" id="CHEBI:24875"/>
        <label>2</label>
    </ligand>
</feature>
<feature type="binding site" evidence="9">
    <location>
        <position position="244"/>
    </location>
    <ligand>
        <name>Fe cation</name>
        <dbReference type="ChEBI" id="CHEBI:24875"/>
        <label>2</label>
    </ligand>
</feature>
<comment type="similarity">
    <text evidence="9">Belongs to the deoxyhypusine hydroxylase family.</text>
</comment>
<evidence type="ECO:0000313" key="11">
    <source>
        <dbReference type="Proteomes" id="UP000828390"/>
    </source>
</evidence>
<protein>
    <recommendedName>
        <fullName evidence="9">Deoxyhypusine hydroxylase</fullName>
        <shortName evidence="9">DOHH</shortName>
        <ecNumber evidence="9">1.14.99.29</ecNumber>
    </recommendedName>
    <alternativeName>
        <fullName evidence="9">Deoxyhypusine dioxygenase</fullName>
    </alternativeName>
    <alternativeName>
        <fullName evidence="9">Deoxyhypusine monooxygenase</fullName>
    </alternativeName>
</protein>
<comment type="cofactor">
    <cofactor evidence="9">
        <name>Fe(2+)</name>
        <dbReference type="ChEBI" id="CHEBI:29033"/>
    </cofactor>
    <text evidence="9">Binds 2 Fe(2+) ions per subunit.</text>
</comment>
<keyword evidence="5 9" id="KW-0560">Oxidoreductase</keyword>
<evidence type="ECO:0000256" key="5">
    <source>
        <dbReference type="ARBA" id="ARBA00023002"/>
    </source>
</evidence>
<comment type="function">
    <text evidence="9">Catalyzes the hydroxylation of the N(6)-(4-aminobutyl)-L-lysine intermediate to form hypusine, an essential post-translational modification only found in mature eIF-5A factor.</text>
</comment>
<evidence type="ECO:0000256" key="2">
    <source>
        <dbReference type="ARBA" id="ARBA00005041"/>
    </source>
</evidence>
<feature type="binding site" evidence="9">
    <location>
        <position position="243"/>
    </location>
    <ligand>
        <name>Fe cation</name>
        <dbReference type="ChEBI" id="CHEBI:24875"/>
        <label>2</label>
    </ligand>
</feature>
<dbReference type="AlphaFoldDB" id="A0A9D3YCI5"/>
<dbReference type="GO" id="GO:0019135">
    <property type="term" value="F:deoxyhypusine monooxygenase activity"/>
    <property type="evidence" value="ECO:0007669"/>
    <property type="project" value="UniProtKB-UniRule"/>
</dbReference>
<dbReference type="Gene3D" id="1.25.10.10">
    <property type="entry name" value="Leucine-rich Repeat Variant"/>
    <property type="match status" value="2"/>
</dbReference>
<dbReference type="HAMAP" id="MF_03101">
    <property type="entry name" value="Deoxyhypusine_hydroxylase"/>
    <property type="match status" value="1"/>
</dbReference>
<dbReference type="EMBL" id="JAIWYP010000016">
    <property type="protein sequence ID" value="KAH3695824.1"/>
    <property type="molecule type" value="Genomic_DNA"/>
</dbReference>
<dbReference type="PANTHER" id="PTHR12697:SF5">
    <property type="entry name" value="DEOXYHYPUSINE HYDROXYLASE"/>
    <property type="match status" value="1"/>
</dbReference>
<gene>
    <name evidence="10" type="ORF">DPMN_083282</name>
</gene>
<dbReference type="EC" id="1.14.99.29" evidence="9"/>
<dbReference type="OrthoDB" id="421002at2759"/>
<evidence type="ECO:0000256" key="3">
    <source>
        <dbReference type="ARBA" id="ARBA00022723"/>
    </source>
</evidence>
<dbReference type="FunFam" id="1.25.10.10:FF:000099">
    <property type="entry name" value="Deoxyhypusine hydroxylase"/>
    <property type="match status" value="2"/>
</dbReference>
<keyword evidence="8 9" id="KW-0386">Hypusine biosynthesis</keyword>
<feature type="binding site" evidence="9">
    <location>
        <position position="55"/>
    </location>
    <ligand>
        <name>Fe cation</name>
        <dbReference type="ChEBI" id="CHEBI:24875"/>
        <label>1</label>
    </ligand>
</feature>
<proteinExistence type="inferred from homology"/>
<evidence type="ECO:0000256" key="4">
    <source>
        <dbReference type="ARBA" id="ARBA00022737"/>
    </source>
</evidence>
<sequence length="317" mass="35469">MSSESIQLIGKILNDPSKPLKERFRALFTLRNLGGKEAIHLISESFHDESALLKHELAYCLGQMQDTYAIPTLIKVLEDTDQEAMVRHEAGEALGAIGSPEVLHVLQKHVADPVIEVAETCQIALSRLQWLQNSENEKGTLSENPYFSVDPAPPTKQTDDVESLKKTLLNETLSLFERYRALFSLRNLGTSEAVVAIAEGLKCSSALFRHEIAYVLGQIQHSACIDQLTVNLKDPKENPMVRHECAEALGSIATEACMKILEEYVMDRERVVKESCEVALDMCEYENSEAFQYADTMARLKQGENLMTTEEIVTSEH</sequence>
<keyword evidence="6 9" id="KW-0408">Iron</keyword>
<keyword evidence="11" id="KW-1185">Reference proteome</keyword>
<evidence type="ECO:0000313" key="10">
    <source>
        <dbReference type="EMBL" id="KAH3695824.1"/>
    </source>
</evidence>
<keyword evidence="7 9" id="KW-0503">Monooxygenase</keyword>